<dbReference type="EMBL" id="MW175522">
    <property type="protein sequence ID" value="QQK55032.1"/>
    <property type="molecule type" value="Genomic_DNA"/>
</dbReference>
<dbReference type="AlphaFoldDB" id="A0A7T7BWG8"/>
<dbReference type="RefSeq" id="YP_010139366.1">
    <property type="nucleotide sequence ID" value="NC_056910.1"/>
</dbReference>
<dbReference type="GO" id="GO:0003735">
    <property type="term" value="F:structural constituent of ribosome"/>
    <property type="evidence" value="ECO:0007669"/>
    <property type="project" value="InterPro"/>
</dbReference>
<dbReference type="GeneID" id="67132928"/>
<dbReference type="InterPro" id="IPR018265">
    <property type="entry name" value="Ribosomal_bL35_CS"/>
</dbReference>
<evidence type="ECO:0000256" key="3">
    <source>
        <dbReference type="ARBA" id="ARBA00023274"/>
    </source>
</evidence>
<gene>
    <name evidence="5" type="primary">rpl35</name>
</gene>
<dbReference type="InterPro" id="IPR037229">
    <property type="entry name" value="Ribosomal_bL35_sf"/>
</dbReference>
<dbReference type="Pfam" id="PF01632">
    <property type="entry name" value="Ribosomal_L35p"/>
    <property type="match status" value="1"/>
</dbReference>
<evidence type="ECO:0000256" key="1">
    <source>
        <dbReference type="ARBA" id="ARBA00006598"/>
    </source>
</evidence>
<dbReference type="Gene3D" id="4.10.410.60">
    <property type="match status" value="1"/>
</dbReference>
<dbReference type="NCBIfam" id="TIGR00001">
    <property type="entry name" value="rpmI_bact"/>
    <property type="match status" value="1"/>
</dbReference>
<keyword evidence="3 4" id="KW-0687">Ribonucleoprotein</keyword>
<keyword evidence="5" id="KW-0934">Plastid</keyword>
<comment type="similarity">
    <text evidence="1 4">Belongs to the bacterial ribosomal protein bL35 family.</text>
</comment>
<dbReference type="PROSITE" id="PS00936">
    <property type="entry name" value="RIBOSOMAL_L35"/>
    <property type="match status" value="1"/>
</dbReference>
<organism evidence="5">
    <name type="scientific">Poterioochromonas malhamensis</name>
    <dbReference type="NCBI Taxonomy" id="88167"/>
    <lineage>
        <taxon>Eukaryota</taxon>
        <taxon>Sar</taxon>
        <taxon>Stramenopiles</taxon>
        <taxon>Ochrophyta</taxon>
        <taxon>Synurophyceae</taxon>
        <taxon>Ochromonadales</taxon>
        <taxon>Ochromonadaceae</taxon>
        <taxon>Poterioochromonas</taxon>
    </lineage>
</organism>
<evidence type="ECO:0000256" key="2">
    <source>
        <dbReference type="ARBA" id="ARBA00022980"/>
    </source>
</evidence>
<dbReference type="InterPro" id="IPR001706">
    <property type="entry name" value="Ribosomal_bL35"/>
</dbReference>
<name>A0A7T7BWG8_9STRA</name>
<dbReference type="InterPro" id="IPR021137">
    <property type="entry name" value="Ribosomal_bL35-like"/>
</dbReference>
<evidence type="ECO:0000256" key="4">
    <source>
        <dbReference type="RuleBase" id="RU000568"/>
    </source>
</evidence>
<dbReference type="GO" id="GO:0006412">
    <property type="term" value="P:translation"/>
    <property type="evidence" value="ECO:0007669"/>
    <property type="project" value="InterPro"/>
</dbReference>
<sequence length="62" mass="7291">MKLKTRKSVLKRFKIKKTFVSHKKAFKSHLLGSKNSKRLRNLRKIQKVHSSDIDTIKKSIIS</sequence>
<geneLocation type="plastid" evidence="5"/>
<dbReference type="GO" id="GO:1990904">
    <property type="term" value="C:ribonucleoprotein complex"/>
    <property type="evidence" value="ECO:0007669"/>
    <property type="project" value="UniProtKB-KW"/>
</dbReference>
<dbReference type="SUPFAM" id="SSF143034">
    <property type="entry name" value="L35p-like"/>
    <property type="match status" value="1"/>
</dbReference>
<protein>
    <recommendedName>
        <fullName evidence="4">50S ribosomal protein L35</fullName>
    </recommendedName>
</protein>
<evidence type="ECO:0000313" key="5">
    <source>
        <dbReference type="EMBL" id="QQK55032.1"/>
    </source>
</evidence>
<reference evidence="5" key="1">
    <citation type="submission" date="2020-10" db="EMBL/GenBank/DDBJ databases">
        <title>Complete chloroplast genome of the Synurophyceae Poterioochromonas malhamensis (Pringsheim) R.A.Andersen 2017 from Van Lake in Eastern Anatolia.</title>
        <authorList>
            <person name="Gastineau R."/>
            <person name="Yilmaz E."/>
            <person name="Solak C.N."/>
            <person name="Lemieux C."/>
            <person name="Turmel M."/>
            <person name="Witkowski A."/>
        </authorList>
    </citation>
    <scope>NUCLEOTIDE SEQUENCE</scope>
    <source>
        <strain evidence="5">SZCZR2049</strain>
    </source>
</reference>
<dbReference type="PRINTS" id="PR00064">
    <property type="entry name" value="RIBOSOMALL35"/>
</dbReference>
<proteinExistence type="inferred from homology"/>
<keyword evidence="2 4" id="KW-0689">Ribosomal protein</keyword>
<accession>A0A7T7BWG8</accession>
<dbReference type="GO" id="GO:0005840">
    <property type="term" value="C:ribosome"/>
    <property type="evidence" value="ECO:0007669"/>
    <property type="project" value="UniProtKB-KW"/>
</dbReference>